<dbReference type="HOGENOM" id="CLU_2157404_0_0_6"/>
<dbReference type="RefSeq" id="WP_038224021.1">
    <property type="nucleotide sequence ID" value="NZ_CAWLWD010000174.1"/>
</dbReference>
<evidence type="ECO:0000313" key="1">
    <source>
        <dbReference type="EMBL" id="CDH01315.1"/>
    </source>
</evidence>
<gene>
    <name evidence="1" type="ORF">XBFM1_2050083</name>
</gene>
<proteinExistence type="predicted"/>
<sequence length="111" mass="12334">MNENDRSEKKLILVRPASDLLVKDVIIVSLETNIAGNNVNVSFKYLKNPNILTNFFLNYPNYKMGGGGIFATLLSALINQFTVTLKLLDYPYPAEIIYITGILVKGVDTPP</sequence>
<dbReference type="Proteomes" id="UP000028487">
    <property type="component" value="Unassembled WGS sequence"/>
</dbReference>
<organism evidence="1">
    <name type="scientific">Xenorhabdus bovienii str. feltiae Moldova</name>
    <dbReference type="NCBI Taxonomy" id="1398200"/>
    <lineage>
        <taxon>Bacteria</taxon>
        <taxon>Pseudomonadati</taxon>
        <taxon>Pseudomonadota</taxon>
        <taxon>Gammaproteobacteria</taxon>
        <taxon>Enterobacterales</taxon>
        <taxon>Morganellaceae</taxon>
        <taxon>Xenorhabdus</taxon>
    </lineage>
</organism>
<dbReference type="EMBL" id="CBSV010000119">
    <property type="protein sequence ID" value="CDH01315.1"/>
    <property type="molecule type" value="Genomic_DNA"/>
</dbReference>
<accession>A0A077NR34</accession>
<name>A0A077NR34_XENBV</name>
<reference evidence="1" key="1">
    <citation type="submission" date="2013-07" db="EMBL/GenBank/DDBJ databases">
        <title>Sub-species coevolution in mutualistic symbiosis.</title>
        <authorList>
            <person name="Murfin K."/>
            <person name="Klassen J."/>
            <person name="Lee M."/>
            <person name="Forst S."/>
            <person name="Stock P."/>
            <person name="Goodrich-Blair H."/>
        </authorList>
    </citation>
    <scope>NUCLEOTIDE SEQUENCE [LARGE SCALE GENOMIC DNA]</scope>
    <source>
        <strain evidence="1">Feltiae Moldova</strain>
    </source>
</reference>
<comment type="caution">
    <text evidence="1">The sequence shown here is derived from an EMBL/GenBank/DDBJ whole genome shotgun (WGS) entry which is preliminary data.</text>
</comment>
<protein>
    <submittedName>
        <fullName evidence="1">Uncharacterized protein</fullName>
    </submittedName>
</protein>
<dbReference type="AlphaFoldDB" id="A0A077NR34"/>